<proteinExistence type="predicted"/>
<organism evidence="6 7">
    <name type="scientific">Penicillium brevicompactum</name>
    <dbReference type="NCBI Taxonomy" id="5074"/>
    <lineage>
        <taxon>Eukaryota</taxon>
        <taxon>Fungi</taxon>
        <taxon>Dikarya</taxon>
        <taxon>Ascomycota</taxon>
        <taxon>Pezizomycotina</taxon>
        <taxon>Eurotiomycetes</taxon>
        <taxon>Eurotiomycetidae</taxon>
        <taxon>Eurotiales</taxon>
        <taxon>Aspergillaceae</taxon>
        <taxon>Penicillium</taxon>
    </lineage>
</organism>
<reference evidence="6" key="2">
    <citation type="journal article" date="2023" name="IMA Fungus">
        <title>Comparative genomic study of the Penicillium genus elucidates a diverse pangenome and 15 lateral gene transfer events.</title>
        <authorList>
            <person name="Petersen C."/>
            <person name="Sorensen T."/>
            <person name="Nielsen M.R."/>
            <person name="Sondergaard T.E."/>
            <person name="Sorensen J.L."/>
            <person name="Fitzpatrick D.A."/>
            <person name="Frisvad J.C."/>
            <person name="Nielsen K.L."/>
        </authorList>
    </citation>
    <scope>NUCLEOTIDE SEQUENCE</scope>
    <source>
        <strain evidence="6">IBT 35673</strain>
    </source>
</reference>
<dbReference type="SMART" id="SM00248">
    <property type="entry name" value="ANK"/>
    <property type="match status" value="13"/>
</dbReference>
<dbReference type="Pfam" id="PF12796">
    <property type="entry name" value="Ank_2"/>
    <property type="match status" value="3"/>
</dbReference>
<feature type="domain" description="Nephrocystin 3-like N-terminal" evidence="5">
    <location>
        <begin position="1"/>
        <end position="133"/>
    </location>
</feature>
<gene>
    <name evidence="6" type="ORF">N7452_009138</name>
</gene>
<dbReference type="Proteomes" id="UP001147695">
    <property type="component" value="Unassembled WGS sequence"/>
</dbReference>
<protein>
    <submittedName>
        <fullName evidence="6">Ankyrin</fullName>
    </submittedName>
</protein>
<evidence type="ECO:0000313" key="7">
    <source>
        <dbReference type="Proteomes" id="UP001147695"/>
    </source>
</evidence>
<dbReference type="InterPro" id="IPR036770">
    <property type="entry name" value="Ankyrin_rpt-contain_sf"/>
</dbReference>
<dbReference type="EMBL" id="JAPZBQ010000005">
    <property type="protein sequence ID" value="KAJ5328748.1"/>
    <property type="molecule type" value="Genomic_DNA"/>
</dbReference>
<dbReference type="InterPro" id="IPR056884">
    <property type="entry name" value="NPHP3-like_N"/>
</dbReference>
<dbReference type="InterPro" id="IPR002110">
    <property type="entry name" value="Ankyrin_rpt"/>
</dbReference>
<keyword evidence="1" id="KW-0677">Repeat</keyword>
<dbReference type="PROSITE" id="PS50088">
    <property type="entry name" value="ANK_REPEAT"/>
    <property type="match status" value="1"/>
</dbReference>
<evidence type="ECO:0000259" key="5">
    <source>
        <dbReference type="Pfam" id="PF24883"/>
    </source>
</evidence>
<dbReference type="Gene3D" id="3.40.50.300">
    <property type="entry name" value="P-loop containing nucleotide triphosphate hydrolases"/>
    <property type="match status" value="1"/>
</dbReference>
<dbReference type="Pfam" id="PF22939">
    <property type="entry name" value="WHD_GPIID"/>
    <property type="match status" value="1"/>
</dbReference>
<comment type="caution">
    <text evidence="6">The sequence shown here is derived from an EMBL/GenBank/DDBJ whole genome shotgun (WGS) entry which is preliminary data.</text>
</comment>
<dbReference type="InterPro" id="IPR054471">
    <property type="entry name" value="GPIID_WHD"/>
</dbReference>
<evidence type="ECO:0000256" key="2">
    <source>
        <dbReference type="ARBA" id="ARBA00023043"/>
    </source>
</evidence>
<keyword evidence="2 3" id="KW-0040">ANK repeat</keyword>
<reference evidence="6" key="1">
    <citation type="submission" date="2022-12" db="EMBL/GenBank/DDBJ databases">
        <authorList>
            <person name="Petersen C."/>
        </authorList>
    </citation>
    <scope>NUCLEOTIDE SEQUENCE</scope>
    <source>
        <strain evidence="6">IBT 35673</strain>
    </source>
</reference>
<dbReference type="AlphaFoldDB" id="A0A9W9QB21"/>
<sequence length="1000" mass="113728">MASIVVEHLFNTRARYRRRKVGIAYWYCTPQPKTQNIVKVFGSILIQLIPKTLKLPQSMTDMFQEYSDRERYPSPTRIMEALCDVARAYDQVFIVIDGIDEISGRHHSQHEMLDKIFTLQERTQRVRFFATSRPLPEINARFDEKNCFRIEIQAHQRDVALYVKTRLRQMPNFVRKNEKLQSEVMKKITKDSGGISSSLANAGMPLNRFLLVELRLNALALTTSALMFRRKLRRFKDGPEEYELLYENTMRRITHKDGLRGEALDVARSAISWVLWSRRELTIHELQHAIAVTPGRHAIETHRLSDGNSIISLCGGLLQMGTASENVEFVHSTARKYFEKTSSRWFPWATDSILKTCLIYLSFPVLKGVCKNRIQLENRLKTHPLYAYAAQNWGHHARECSGNFAEDIKVFLACEDRIDACSQVMMLLSSNITDLYSSRRMRAPHLVAYFGLFQIAKSMALNRHVHINSPDADGRTPFLWVARNGHARAVKTFLQMRRVLPNLRDKDGRTAFSWAAGKGHTAVLERLLVNENIEVYHQDAQGWNALTRAVMNDRKEVFQLLLKKCQFDVNSQDQEGRTALWWAAAKGRSTMLQQLLPGCDKKTVNQKDNNGWDALTRAWQRSHPVVVGNEEQERHYREGIYGCTWEKKIDANTMCVGKRTALSWAAGMGFEEIVRELLDRSPEAILLDSDQGARHPLSWAAAGGRESVVKLLLERRGINLNQPDAKGRTPLWWAIANNKLAVVRLLAETPGVCFNEKDHEEQTPLSLSAGLGHSEIVELLLSHRERLGIDVNSTDKHCWTPILMAARSGKLQVVRQLLRVIDVNPDATDKLKRTPLMWAIIKGHAQVAQTLILGETGIARLDLVDIKDRSALFWAAWAGDAATIELLSGRQGVKCNERDRSGESPLSIAIKRGYSRTASDLLHHYKDIDLNAEYENGLIPLHLAAQRDDGDTTRELLEKGADLNRCDHFGRTPLFLACGIKDRNLDAVECQKSALMITRA</sequence>
<feature type="repeat" description="ANK" evidence="3">
    <location>
        <begin position="936"/>
        <end position="968"/>
    </location>
</feature>
<evidence type="ECO:0000256" key="3">
    <source>
        <dbReference type="PROSITE-ProRule" id="PRU00023"/>
    </source>
</evidence>
<name>A0A9W9QB21_PENBR</name>
<dbReference type="PANTHER" id="PTHR24198">
    <property type="entry name" value="ANKYRIN REPEAT AND PROTEIN KINASE DOMAIN-CONTAINING PROTEIN"/>
    <property type="match status" value="1"/>
</dbReference>
<evidence type="ECO:0000259" key="4">
    <source>
        <dbReference type="Pfam" id="PF22939"/>
    </source>
</evidence>
<evidence type="ECO:0000256" key="1">
    <source>
        <dbReference type="ARBA" id="ARBA00022737"/>
    </source>
</evidence>
<dbReference type="PROSITE" id="PS50297">
    <property type="entry name" value="ANK_REP_REGION"/>
    <property type="match status" value="1"/>
</dbReference>
<feature type="domain" description="GPI inositol-deacylase winged helix" evidence="4">
    <location>
        <begin position="265"/>
        <end position="340"/>
    </location>
</feature>
<dbReference type="SUPFAM" id="SSF48403">
    <property type="entry name" value="Ankyrin repeat"/>
    <property type="match status" value="2"/>
</dbReference>
<dbReference type="InterPro" id="IPR027417">
    <property type="entry name" value="P-loop_NTPase"/>
</dbReference>
<dbReference type="Gene3D" id="1.25.40.20">
    <property type="entry name" value="Ankyrin repeat-containing domain"/>
    <property type="match status" value="5"/>
</dbReference>
<accession>A0A9W9QB21</accession>
<evidence type="ECO:0000313" key="6">
    <source>
        <dbReference type="EMBL" id="KAJ5328748.1"/>
    </source>
</evidence>
<dbReference type="Pfam" id="PF24883">
    <property type="entry name" value="NPHP3_N"/>
    <property type="match status" value="1"/>
</dbReference>
<dbReference type="PANTHER" id="PTHR24198:SF165">
    <property type="entry name" value="ANKYRIN REPEAT-CONTAINING PROTEIN-RELATED"/>
    <property type="match status" value="1"/>
</dbReference>
<dbReference type="Pfam" id="PF00023">
    <property type="entry name" value="Ank"/>
    <property type="match status" value="2"/>
</dbReference>